<dbReference type="InterPro" id="IPR050198">
    <property type="entry name" value="Non-receptor_tyrosine_kinases"/>
</dbReference>
<reference evidence="6 7" key="1">
    <citation type="submission" date="2015-09" db="EMBL/GenBank/DDBJ databases">
        <title>Draft genome of the parasitic nematode Teladorsagia circumcincta isolate WARC Sus (inbred).</title>
        <authorList>
            <person name="Mitreva M."/>
        </authorList>
    </citation>
    <scope>NUCLEOTIDE SEQUENCE [LARGE SCALE GENOMIC DNA]</scope>
    <source>
        <strain evidence="6 7">S</strain>
    </source>
</reference>
<dbReference type="AlphaFoldDB" id="A0A2G9TV39"/>
<dbReference type="SMART" id="SM00219">
    <property type="entry name" value="TyrKc"/>
    <property type="match status" value="1"/>
</dbReference>
<sequence length="171" mass="19007">AKFTLKNPIAQQRWEFHHSDVQLGKLIGEGAYGEVREGTIKKREQTLEVAVKLVKISDFGLSRLGVNYTIRGPRKLPIKWLAPETISTFTFSLKTDVFTYGVMVYEIFTNGNEPWDGYSNAEVKKGKSDNEKSVFERLVTDSPPKAKPEAKPAGSSDDANAKEAGAEAQEK</sequence>
<keyword evidence="2 3" id="KW-0067">ATP-binding</keyword>
<dbReference type="SUPFAM" id="SSF56112">
    <property type="entry name" value="Protein kinase-like (PK-like)"/>
    <property type="match status" value="1"/>
</dbReference>
<evidence type="ECO:0000313" key="6">
    <source>
        <dbReference type="EMBL" id="PIO61889.1"/>
    </source>
</evidence>
<evidence type="ECO:0000256" key="1">
    <source>
        <dbReference type="ARBA" id="ARBA00022741"/>
    </source>
</evidence>
<organism evidence="6 7">
    <name type="scientific">Teladorsagia circumcincta</name>
    <name type="common">Brown stomach worm</name>
    <name type="synonym">Ostertagia circumcincta</name>
    <dbReference type="NCBI Taxonomy" id="45464"/>
    <lineage>
        <taxon>Eukaryota</taxon>
        <taxon>Metazoa</taxon>
        <taxon>Ecdysozoa</taxon>
        <taxon>Nematoda</taxon>
        <taxon>Chromadorea</taxon>
        <taxon>Rhabditida</taxon>
        <taxon>Rhabditina</taxon>
        <taxon>Rhabditomorpha</taxon>
        <taxon>Strongyloidea</taxon>
        <taxon>Trichostrongylidae</taxon>
        <taxon>Teladorsagia</taxon>
    </lineage>
</organism>
<dbReference type="EMBL" id="KZ352856">
    <property type="protein sequence ID" value="PIO61889.1"/>
    <property type="molecule type" value="Genomic_DNA"/>
</dbReference>
<evidence type="ECO:0000259" key="5">
    <source>
        <dbReference type="PROSITE" id="PS50011"/>
    </source>
</evidence>
<feature type="compositionally biased region" description="Basic and acidic residues" evidence="4">
    <location>
        <begin position="159"/>
        <end position="171"/>
    </location>
</feature>
<dbReference type="InterPro" id="IPR001245">
    <property type="entry name" value="Ser-Thr/Tyr_kinase_cat_dom"/>
</dbReference>
<dbReference type="PANTHER" id="PTHR24418">
    <property type="entry name" value="TYROSINE-PROTEIN KINASE"/>
    <property type="match status" value="1"/>
</dbReference>
<name>A0A2G9TV39_TELCI</name>
<keyword evidence="1 3" id="KW-0547">Nucleotide-binding</keyword>
<evidence type="ECO:0000256" key="2">
    <source>
        <dbReference type="ARBA" id="ARBA00022840"/>
    </source>
</evidence>
<feature type="non-terminal residue" evidence="6">
    <location>
        <position position="171"/>
    </location>
</feature>
<evidence type="ECO:0000256" key="4">
    <source>
        <dbReference type="SAM" id="MobiDB-lite"/>
    </source>
</evidence>
<dbReference type="PROSITE" id="PS00107">
    <property type="entry name" value="PROTEIN_KINASE_ATP"/>
    <property type="match status" value="1"/>
</dbReference>
<dbReference type="InterPro" id="IPR011009">
    <property type="entry name" value="Kinase-like_dom_sf"/>
</dbReference>
<feature type="binding site" evidence="3">
    <location>
        <position position="52"/>
    </location>
    <ligand>
        <name>ATP</name>
        <dbReference type="ChEBI" id="CHEBI:30616"/>
    </ligand>
</feature>
<protein>
    <recommendedName>
        <fullName evidence="5">Protein kinase domain-containing protein</fullName>
    </recommendedName>
</protein>
<dbReference type="PROSITE" id="PS50011">
    <property type="entry name" value="PROTEIN_KINASE_DOM"/>
    <property type="match status" value="1"/>
</dbReference>
<proteinExistence type="predicted"/>
<dbReference type="OrthoDB" id="3256376at2759"/>
<dbReference type="GO" id="GO:0004713">
    <property type="term" value="F:protein tyrosine kinase activity"/>
    <property type="evidence" value="ECO:0007669"/>
    <property type="project" value="InterPro"/>
</dbReference>
<evidence type="ECO:0000256" key="3">
    <source>
        <dbReference type="PROSITE-ProRule" id="PRU10141"/>
    </source>
</evidence>
<dbReference type="Gene3D" id="1.10.510.10">
    <property type="entry name" value="Transferase(Phosphotransferase) domain 1"/>
    <property type="match status" value="1"/>
</dbReference>
<accession>A0A2G9TV39</accession>
<dbReference type="Proteomes" id="UP000230423">
    <property type="component" value="Unassembled WGS sequence"/>
</dbReference>
<feature type="domain" description="Protein kinase" evidence="5">
    <location>
        <begin position="1"/>
        <end position="171"/>
    </location>
</feature>
<dbReference type="InterPro" id="IPR000719">
    <property type="entry name" value="Prot_kinase_dom"/>
</dbReference>
<dbReference type="GO" id="GO:0005524">
    <property type="term" value="F:ATP binding"/>
    <property type="evidence" value="ECO:0007669"/>
    <property type="project" value="UniProtKB-UniRule"/>
</dbReference>
<dbReference type="InterPro" id="IPR020635">
    <property type="entry name" value="Tyr_kinase_cat_dom"/>
</dbReference>
<evidence type="ECO:0000313" key="7">
    <source>
        <dbReference type="Proteomes" id="UP000230423"/>
    </source>
</evidence>
<dbReference type="Gene3D" id="3.30.200.20">
    <property type="entry name" value="Phosphorylase Kinase, domain 1"/>
    <property type="match status" value="1"/>
</dbReference>
<dbReference type="InterPro" id="IPR017441">
    <property type="entry name" value="Protein_kinase_ATP_BS"/>
</dbReference>
<feature type="compositionally biased region" description="Basic and acidic residues" evidence="4">
    <location>
        <begin position="122"/>
        <end position="150"/>
    </location>
</feature>
<feature type="region of interest" description="Disordered" evidence="4">
    <location>
        <begin position="121"/>
        <end position="171"/>
    </location>
</feature>
<feature type="non-terminal residue" evidence="6">
    <location>
        <position position="1"/>
    </location>
</feature>
<dbReference type="Pfam" id="PF07714">
    <property type="entry name" value="PK_Tyr_Ser-Thr"/>
    <property type="match status" value="1"/>
</dbReference>
<gene>
    <name evidence="6" type="ORF">TELCIR_16572</name>
</gene>
<keyword evidence="7" id="KW-1185">Reference proteome</keyword>